<evidence type="ECO:0000313" key="3">
    <source>
        <dbReference type="EMBL" id="MFC6011742.1"/>
    </source>
</evidence>
<dbReference type="Gene3D" id="6.10.10.130">
    <property type="match status" value="1"/>
</dbReference>
<dbReference type="Pfam" id="PF13749">
    <property type="entry name" value="HATPase_c_4"/>
    <property type="match status" value="1"/>
</dbReference>
<dbReference type="Pfam" id="PF04326">
    <property type="entry name" value="SLFN_AlbA_2"/>
    <property type="match status" value="1"/>
</dbReference>
<evidence type="ECO:0000259" key="2">
    <source>
        <dbReference type="Pfam" id="PF04326"/>
    </source>
</evidence>
<keyword evidence="4" id="KW-1185">Reference proteome</keyword>
<dbReference type="Gene3D" id="3.30.950.30">
    <property type="entry name" value="Schlafen, AAA domain"/>
    <property type="match status" value="1"/>
</dbReference>
<gene>
    <name evidence="3" type="ORF">ACFP3H_11830</name>
</gene>
<evidence type="ECO:0000313" key="4">
    <source>
        <dbReference type="Proteomes" id="UP001596223"/>
    </source>
</evidence>
<dbReference type="PANTHER" id="PTHR30595">
    <property type="entry name" value="GLPR-RELATED TRANSCRIPTIONAL REPRESSOR"/>
    <property type="match status" value="1"/>
</dbReference>
<protein>
    <submittedName>
        <fullName evidence="3">ATP-binding protein</fullName>
    </submittedName>
</protein>
<evidence type="ECO:0000256" key="1">
    <source>
        <dbReference type="SAM" id="MobiDB-lite"/>
    </source>
</evidence>
<keyword evidence="3" id="KW-0067">ATP-binding</keyword>
<sequence length="552" mass="60838">MDETERVDFKEEAGRRGPGGVVLPGTATNDRAAQALAEESACMANSDGGGALIVGVVDKSRALVGTQLDVEWLRHRIYQLTEQRLTVSVREESVNGARLLVLYIPQAIEPIRYNGKLKWRVCDNCVDIDPTSWYARRRPYDWSAGTSDTPITAVRESAIEIARDFLMSSNEPSAQDLAEATTAELLRRLNASTADGYLTEAGKLLFVGRTAPSLDYIRRDYSGGDSTDRVRRTDRSVIEQLAEVFINARANNPIQHLSRGLASGQVRELPERAIREAIVNGVAHRDWNSPEPTVIEHIGRTLRVTSPGGFISGVNENNIITHPSKSRNTALTEMLAALRIAEREGIGVDRMVGDMLRRGQPRPEIREIAGPSVVTGLVGNMIDQAWMAWLELFGDPSVRNDLRLLMLTEQVVQRGWVDGSTAARLLQLSPLETQDALNVLIEKRVDGAWLLKAVEGTQAGTDPAFALNPAARESLERVDTEFAENRWWPDRKTIASDYARHRGRISTTELGAIVGAHPTNVGGVLKGLEREGVLAPSRESRRGAGFYYVYVS</sequence>
<dbReference type="RefSeq" id="WP_378603993.1">
    <property type="nucleotide sequence ID" value="NZ_JBHSQN010000007.1"/>
</dbReference>
<keyword evidence="3" id="KW-0547">Nucleotide-binding</keyword>
<name>A0ABW1JRW7_9NOCA</name>
<comment type="caution">
    <text evidence="3">The sequence shown here is derived from an EMBL/GenBank/DDBJ whole genome shotgun (WGS) entry which is preliminary data.</text>
</comment>
<feature type="compositionally biased region" description="Basic and acidic residues" evidence="1">
    <location>
        <begin position="1"/>
        <end position="15"/>
    </location>
</feature>
<organism evidence="3 4">
    <name type="scientific">Nocardia lasii</name>
    <dbReference type="NCBI Taxonomy" id="1616107"/>
    <lineage>
        <taxon>Bacteria</taxon>
        <taxon>Bacillati</taxon>
        <taxon>Actinomycetota</taxon>
        <taxon>Actinomycetes</taxon>
        <taxon>Mycobacteriales</taxon>
        <taxon>Nocardiaceae</taxon>
        <taxon>Nocardia</taxon>
    </lineage>
</organism>
<accession>A0ABW1JRW7</accession>
<feature type="domain" description="Schlafen AlbA-2" evidence="2">
    <location>
        <begin position="3"/>
        <end position="119"/>
    </location>
</feature>
<proteinExistence type="predicted"/>
<dbReference type="Gene3D" id="3.30.565.60">
    <property type="match status" value="1"/>
</dbReference>
<reference evidence="4" key="1">
    <citation type="journal article" date="2019" name="Int. J. Syst. Evol. Microbiol.">
        <title>The Global Catalogue of Microorganisms (GCM) 10K type strain sequencing project: providing services to taxonomists for standard genome sequencing and annotation.</title>
        <authorList>
            <consortium name="The Broad Institute Genomics Platform"/>
            <consortium name="The Broad Institute Genome Sequencing Center for Infectious Disease"/>
            <person name="Wu L."/>
            <person name="Ma J."/>
        </authorList>
    </citation>
    <scope>NUCLEOTIDE SEQUENCE [LARGE SCALE GENOMIC DNA]</scope>
    <source>
        <strain evidence="4">CCUG 36956</strain>
    </source>
</reference>
<dbReference type="InterPro" id="IPR038461">
    <property type="entry name" value="Schlafen_AlbA_2_dom_sf"/>
</dbReference>
<dbReference type="GO" id="GO:0005524">
    <property type="term" value="F:ATP binding"/>
    <property type="evidence" value="ECO:0007669"/>
    <property type="project" value="UniProtKB-KW"/>
</dbReference>
<dbReference type="InterPro" id="IPR007421">
    <property type="entry name" value="Schlafen_AlbA_2_dom"/>
</dbReference>
<dbReference type="EMBL" id="JBHSQN010000007">
    <property type="protein sequence ID" value="MFC6011742.1"/>
    <property type="molecule type" value="Genomic_DNA"/>
</dbReference>
<feature type="region of interest" description="Disordered" evidence="1">
    <location>
        <begin position="1"/>
        <end position="24"/>
    </location>
</feature>
<dbReference type="InterPro" id="IPR038475">
    <property type="entry name" value="RecG_C_sf"/>
</dbReference>
<dbReference type="Proteomes" id="UP001596223">
    <property type="component" value="Unassembled WGS sequence"/>
</dbReference>
<dbReference type="PANTHER" id="PTHR30595:SF6">
    <property type="entry name" value="SCHLAFEN ALBA-2 DOMAIN-CONTAINING PROTEIN"/>
    <property type="match status" value="1"/>
</dbReference>